<comment type="caution">
    <text evidence="8">Lacks conserved residue(s) required for the propagation of feature annotation.</text>
</comment>
<dbReference type="GeneID" id="109623040"/>
<dbReference type="RefSeq" id="XP_019933050.3">
    <property type="nucleotide sequence ID" value="XM_020077491.3"/>
</dbReference>
<evidence type="ECO:0000256" key="2">
    <source>
        <dbReference type="ARBA" id="ARBA00022723"/>
    </source>
</evidence>
<dbReference type="SUPFAM" id="SSF54197">
    <property type="entry name" value="HIT-like"/>
    <property type="match status" value="1"/>
</dbReference>
<evidence type="ECO:0008006" key="13">
    <source>
        <dbReference type="Google" id="ProtNLM"/>
    </source>
</evidence>
<feature type="domain" description="C2H2-type" evidence="9">
    <location>
        <begin position="154"/>
        <end position="184"/>
    </location>
</feature>
<evidence type="ECO:0000313" key="12">
    <source>
        <dbReference type="Proteomes" id="UP000069940"/>
    </source>
</evidence>
<dbReference type="PANTHER" id="PTHR12486">
    <property type="entry name" value="APRATAXIN-RELATED"/>
    <property type="match status" value="1"/>
</dbReference>
<evidence type="ECO:0000256" key="7">
    <source>
        <dbReference type="PROSITE-ProRule" id="PRU00042"/>
    </source>
</evidence>
<dbReference type="PROSITE" id="PS00028">
    <property type="entry name" value="ZINC_FINGER_C2H2_1"/>
    <property type="match status" value="1"/>
</dbReference>
<dbReference type="InterPro" id="IPR011146">
    <property type="entry name" value="HIT-like"/>
</dbReference>
<dbReference type="PROSITE" id="PS50157">
    <property type="entry name" value="ZINC_FINGER_C2H2_2"/>
    <property type="match status" value="1"/>
</dbReference>
<keyword evidence="4" id="KW-0862">Zinc</keyword>
<sequence length="184" mass="21340">MPWFNALIRDMQFPTNHVARSDLAVVIRDKFPKSRYHFLVLPWADIDNVYQLTSQHIPLLNEMLRLGLQAIEVSRCLRADFSMGFHMKPSMRRLHLHVISNDFTGRGMKTEKHWNIFHTDLFMPFGSILAELEERGHIHQRSPAYIQSLLSTPLECNQCDRQFETIVTLKAHLLGHLVAIGAEP</sequence>
<accession>A0ABM1Z9T3</accession>
<keyword evidence="12" id="KW-1185">Reference proteome</keyword>
<feature type="domain" description="HIT" evidence="10">
    <location>
        <begin position="4"/>
        <end position="108"/>
    </location>
</feature>
<dbReference type="InterPro" id="IPR032566">
    <property type="entry name" value="Znf-C2HE"/>
</dbReference>
<evidence type="ECO:0000259" key="10">
    <source>
        <dbReference type="PROSITE" id="PS51084"/>
    </source>
</evidence>
<evidence type="ECO:0000256" key="4">
    <source>
        <dbReference type="ARBA" id="ARBA00022833"/>
    </source>
</evidence>
<reference evidence="11" key="2">
    <citation type="submission" date="2025-05" db="UniProtKB">
        <authorList>
            <consortium name="EnsemblMetazoa"/>
        </authorList>
    </citation>
    <scope>IDENTIFICATION</scope>
    <source>
        <strain evidence="11">Foshan</strain>
    </source>
</reference>
<keyword evidence="7" id="KW-0863">Zinc-finger</keyword>
<dbReference type="InterPro" id="IPR013087">
    <property type="entry name" value="Znf_C2H2_type"/>
</dbReference>
<evidence type="ECO:0000256" key="8">
    <source>
        <dbReference type="PROSITE-ProRule" id="PRU00464"/>
    </source>
</evidence>
<keyword evidence="5" id="KW-0238">DNA-binding</keyword>
<dbReference type="PANTHER" id="PTHR12486:SF4">
    <property type="entry name" value="APRATAXIN"/>
    <property type="match status" value="1"/>
</dbReference>
<dbReference type="Proteomes" id="UP000069940">
    <property type="component" value="Unassembled WGS sequence"/>
</dbReference>
<evidence type="ECO:0000256" key="5">
    <source>
        <dbReference type="ARBA" id="ARBA00023125"/>
    </source>
</evidence>
<dbReference type="InterPro" id="IPR036265">
    <property type="entry name" value="HIT-like_sf"/>
</dbReference>
<organism evidence="11 12">
    <name type="scientific">Aedes albopictus</name>
    <name type="common">Asian tiger mosquito</name>
    <name type="synonym">Stegomyia albopicta</name>
    <dbReference type="NCBI Taxonomy" id="7160"/>
    <lineage>
        <taxon>Eukaryota</taxon>
        <taxon>Metazoa</taxon>
        <taxon>Ecdysozoa</taxon>
        <taxon>Arthropoda</taxon>
        <taxon>Hexapoda</taxon>
        <taxon>Insecta</taxon>
        <taxon>Pterygota</taxon>
        <taxon>Neoptera</taxon>
        <taxon>Endopterygota</taxon>
        <taxon>Diptera</taxon>
        <taxon>Nematocera</taxon>
        <taxon>Culicoidea</taxon>
        <taxon>Culicidae</taxon>
        <taxon>Culicinae</taxon>
        <taxon>Aedini</taxon>
        <taxon>Aedes</taxon>
        <taxon>Stegomyia</taxon>
    </lineage>
</organism>
<dbReference type="Pfam" id="PF11969">
    <property type="entry name" value="DcpS_C"/>
    <property type="match status" value="1"/>
</dbReference>
<comment type="subcellular location">
    <subcellularLocation>
        <location evidence="1">Nucleus</location>
    </subcellularLocation>
</comment>
<evidence type="ECO:0000256" key="3">
    <source>
        <dbReference type="ARBA" id="ARBA00022801"/>
    </source>
</evidence>
<keyword evidence="2" id="KW-0479">Metal-binding</keyword>
<evidence type="ECO:0000259" key="9">
    <source>
        <dbReference type="PROSITE" id="PS50157"/>
    </source>
</evidence>
<evidence type="ECO:0000256" key="1">
    <source>
        <dbReference type="ARBA" id="ARBA00004123"/>
    </source>
</evidence>
<proteinExistence type="predicted"/>
<evidence type="ECO:0000313" key="11">
    <source>
        <dbReference type="EnsemblMetazoa" id="AALFPA23_016430.P23960"/>
    </source>
</evidence>
<dbReference type="Gene3D" id="3.30.428.10">
    <property type="entry name" value="HIT-like"/>
    <property type="match status" value="1"/>
</dbReference>
<keyword evidence="6" id="KW-0539">Nucleus</keyword>
<keyword evidence="3" id="KW-0378">Hydrolase</keyword>
<dbReference type="PROSITE" id="PS51084">
    <property type="entry name" value="HIT_2"/>
    <property type="match status" value="1"/>
</dbReference>
<reference evidence="12" key="1">
    <citation type="journal article" date="2015" name="Proc. Natl. Acad. Sci. U.S.A.">
        <title>Genome sequence of the Asian Tiger mosquito, Aedes albopictus, reveals insights into its biology, genetics, and evolution.</title>
        <authorList>
            <person name="Chen X.G."/>
            <person name="Jiang X."/>
            <person name="Gu J."/>
            <person name="Xu M."/>
            <person name="Wu Y."/>
            <person name="Deng Y."/>
            <person name="Zhang C."/>
            <person name="Bonizzoni M."/>
            <person name="Dermauw W."/>
            <person name="Vontas J."/>
            <person name="Armbruster P."/>
            <person name="Huang X."/>
            <person name="Yang Y."/>
            <person name="Zhang H."/>
            <person name="He W."/>
            <person name="Peng H."/>
            <person name="Liu Y."/>
            <person name="Wu K."/>
            <person name="Chen J."/>
            <person name="Lirakis M."/>
            <person name="Topalis P."/>
            <person name="Van Leeuwen T."/>
            <person name="Hall A.B."/>
            <person name="Jiang X."/>
            <person name="Thorpe C."/>
            <person name="Mueller R.L."/>
            <person name="Sun C."/>
            <person name="Waterhouse R.M."/>
            <person name="Yan G."/>
            <person name="Tu Z.J."/>
            <person name="Fang X."/>
            <person name="James A.A."/>
        </authorList>
    </citation>
    <scope>NUCLEOTIDE SEQUENCE [LARGE SCALE GENOMIC DNA]</scope>
    <source>
        <strain evidence="12">Foshan</strain>
    </source>
</reference>
<name>A0ABM1Z9T3_AEDAL</name>
<dbReference type="Pfam" id="PF16278">
    <property type="entry name" value="zf-C2HE"/>
    <property type="match status" value="1"/>
</dbReference>
<protein>
    <recommendedName>
        <fullName evidence="13">HIT domain-containing protein</fullName>
    </recommendedName>
</protein>
<dbReference type="EnsemblMetazoa" id="AALFPA23_016430.R23960">
    <property type="protein sequence ID" value="AALFPA23_016430.P23960"/>
    <property type="gene ID" value="AALFPA23_016430"/>
</dbReference>
<evidence type="ECO:0000256" key="6">
    <source>
        <dbReference type="ARBA" id="ARBA00023242"/>
    </source>
</evidence>